<keyword evidence="1" id="KW-0812">Transmembrane</keyword>
<evidence type="ECO:0000313" key="2">
    <source>
        <dbReference type="EMBL" id="GAF71337.1"/>
    </source>
</evidence>
<keyword evidence="1" id="KW-0472">Membrane</keyword>
<dbReference type="EMBL" id="BARS01006624">
    <property type="protein sequence ID" value="GAF71337.1"/>
    <property type="molecule type" value="Genomic_DNA"/>
</dbReference>
<accession>X0S5X9</accession>
<proteinExistence type="predicted"/>
<protein>
    <submittedName>
        <fullName evidence="2">Uncharacterized protein</fullName>
    </submittedName>
</protein>
<gene>
    <name evidence="2" type="ORF">S01H1_12882</name>
</gene>
<evidence type="ECO:0000256" key="1">
    <source>
        <dbReference type="SAM" id="Phobius"/>
    </source>
</evidence>
<comment type="caution">
    <text evidence="2">The sequence shown here is derived from an EMBL/GenBank/DDBJ whole genome shotgun (WGS) entry which is preliminary data.</text>
</comment>
<dbReference type="AlphaFoldDB" id="X0S5X9"/>
<organism evidence="2">
    <name type="scientific">marine sediment metagenome</name>
    <dbReference type="NCBI Taxonomy" id="412755"/>
    <lineage>
        <taxon>unclassified sequences</taxon>
        <taxon>metagenomes</taxon>
        <taxon>ecological metagenomes</taxon>
    </lineage>
</organism>
<reference evidence="2" key="1">
    <citation type="journal article" date="2014" name="Front. Microbiol.">
        <title>High frequency of phylogenetically diverse reductive dehalogenase-homologous genes in deep subseafloor sedimentary metagenomes.</title>
        <authorList>
            <person name="Kawai M."/>
            <person name="Futagami T."/>
            <person name="Toyoda A."/>
            <person name="Takaki Y."/>
            <person name="Nishi S."/>
            <person name="Hori S."/>
            <person name="Arai W."/>
            <person name="Tsubouchi T."/>
            <person name="Morono Y."/>
            <person name="Uchiyama I."/>
            <person name="Ito T."/>
            <person name="Fujiyama A."/>
            <person name="Inagaki F."/>
            <person name="Takami H."/>
        </authorList>
    </citation>
    <scope>NUCLEOTIDE SEQUENCE</scope>
    <source>
        <strain evidence="2">Expedition CK06-06</strain>
    </source>
</reference>
<keyword evidence="1" id="KW-1133">Transmembrane helix</keyword>
<feature type="transmembrane region" description="Helical" evidence="1">
    <location>
        <begin position="12"/>
        <end position="31"/>
    </location>
</feature>
<name>X0S5X9_9ZZZZ</name>
<sequence length="100" mass="11367">MQGQPKTGLEVTMGFFPLAFLLFLCTPTIVLDGEANRGSWGTHFFELEPGRHTIKIFFRYLTMAECGANSIDVIVEEGKISRIKYYMPPWMFAKGSIKEL</sequence>